<evidence type="ECO:0000256" key="1">
    <source>
        <dbReference type="ARBA" id="ARBA00022485"/>
    </source>
</evidence>
<dbReference type="RefSeq" id="WP_406789078.1">
    <property type="nucleotide sequence ID" value="NZ_JBJIAA010000017.1"/>
</dbReference>
<protein>
    <submittedName>
        <fullName evidence="6">Ferredoxin family protein</fullName>
    </submittedName>
</protein>
<comment type="caution">
    <text evidence="6">The sequence shown here is derived from an EMBL/GenBank/DDBJ whole genome shotgun (WGS) entry which is preliminary data.</text>
</comment>
<dbReference type="PANTHER" id="PTHR43687">
    <property type="entry name" value="ADENYLYLSULFATE REDUCTASE, BETA SUBUNIT"/>
    <property type="match status" value="1"/>
</dbReference>
<gene>
    <name evidence="6" type="ORF">ACJDT4_18590</name>
</gene>
<keyword evidence="7" id="KW-1185">Reference proteome</keyword>
<keyword evidence="1" id="KW-0004">4Fe-4S</keyword>
<dbReference type="EMBL" id="JBJIAA010000017">
    <property type="protein sequence ID" value="MFL0252422.1"/>
    <property type="molecule type" value="Genomic_DNA"/>
</dbReference>
<feature type="domain" description="4Fe-4S ferredoxin-type" evidence="5">
    <location>
        <begin position="1"/>
        <end position="30"/>
    </location>
</feature>
<proteinExistence type="predicted"/>
<dbReference type="Proteomes" id="UP001623592">
    <property type="component" value="Unassembled WGS sequence"/>
</dbReference>
<evidence type="ECO:0000256" key="2">
    <source>
        <dbReference type="ARBA" id="ARBA00022723"/>
    </source>
</evidence>
<feature type="domain" description="4Fe-4S ferredoxin-type" evidence="5">
    <location>
        <begin position="31"/>
        <end position="61"/>
    </location>
</feature>
<dbReference type="InterPro" id="IPR017896">
    <property type="entry name" value="4Fe4S_Fe-S-bd"/>
</dbReference>
<sequence length="104" mass="11738">MSIKIDTKKCVGCGKCIKVCPGSLIYKNEYKKAFIKYPQNCWGCTACLKECRSQAIKYYLGADIGGNGAYLYVVEDGSELKWYMNSSDGRKMTVSTNRKESNKY</sequence>
<evidence type="ECO:0000259" key="5">
    <source>
        <dbReference type="PROSITE" id="PS51379"/>
    </source>
</evidence>
<dbReference type="Pfam" id="PF13237">
    <property type="entry name" value="Fer4_10"/>
    <property type="match status" value="1"/>
</dbReference>
<keyword evidence="4" id="KW-0411">Iron-sulfur</keyword>
<evidence type="ECO:0000256" key="4">
    <source>
        <dbReference type="ARBA" id="ARBA00023014"/>
    </source>
</evidence>
<evidence type="ECO:0000313" key="7">
    <source>
        <dbReference type="Proteomes" id="UP001623592"/>
    </source>
</evidence>
<name>A0ABW8TJC1_9CLOT</name>
<dbReference type="PANTHER" id="PTHR43687:SF3">
    <property type="entry name" value="4FE-4S FERREDOXIN-TYPE DOMAIN-CONTAINING PROTEIN"/>
    <property type="match status" value="1"/>
</dbReference>
<dbReference type="SUPFAM" id="SSF54862">
    <property type="entry name" value="4Fe-4S ferredoxins"/>
    <property type="match status" value="1"/>
</dbReference>
<dbReference type="Gene3D" id="3.30.70.20">
    <property type="match status" value="1"/>
</dbReference>
<evidence type="ECO:0000313" key="6">
    <source>
        <dbReference type="EMBL" id="MFL0252422.1"/>
    </source>
</evidence>
<dbReference type="InterPro" id="IPR050572">
    <property type="entry name" value="Fe-S_Ferredoxin"/>
</dbReference>
<evidence type="ECO:0000256" key="3">
    <source>
        <dbReference type="ARBA" id="ARBA00023004"/>
    </source>
</evidence>
<dbReference type="PROSITE" id="PS00198">
    <property type="entry name" value="4FE4S_FER_1"/>
    <property type="match status" value="1"/>
</dbReference>
<keyword evidence="3" id="KW-0408">Iron</keyword>
<reference evidence="6 7" key="1">
    <citation type="submission" date="2024-11" db="EMBL/GenBank/DDBJ databases">
        <authorList>
            <person name="Heng Y.C."/>
            <person name="Lim A.C.H."/>
            <person name="Lee J.K.Y."/>
            <person name="Kittelmann S."/>
        </authorList>
    </citation>
    <scope>NUCLEOTIDE SEQUENCE [LARGE SCALE GENOMIC DNA]</scope>
    <source>
        <strain evidence="6 7">WILCCON 0114</strain>
    </source>
</reference>
<keyword evidence="2" id="KW-0479">Metal-binding</keyword>
<dbReference type="PROSITE" id="PS51379">
    <property type="entry name" value="4FE4S_FER_2"/>
    <property type="match status" value="2"/>
</dbReference>
<organism evidence="6 7">
    <name type="scientific">Clostridium neuense</name>
    <dbReference type="NCBI Taxonomy" id="1728934"/>
    <lineage>
        <taxon>Bacteria</taxon>
        <taxon>Bacillati</taxon>
        <taxon>Bacillota</taxon>
        <taxon>Clostridia</taxon>
        <taxon>Eubacteriales</taxon>
        <taxon>Clostridiaceae</taxon>
        <taxon>Clostridium</taxon>
    </lineage>
</organism>
<dbReference type="InterPro" id="IPR017900">
    <property type="entry name" value="4Fe4S_Fe_S_CS"/>
</dbReference>
<accession>A0ABW8TJC1</accession>